<proteinExistence type="predicted"/>
<dbReference type="AlphaFoldDB" id="Q7UYJ2"/>
<gene>
    <name evidence="1" type="ordered locus">RB557</name>
</gene>
<evidence type="ECO:0000313" key="1">
    <source>
        <dbReference type="EMBL" id="CAD71650.1"/>
    </source>
</evidence>
<dbReference type="EMBL" id="BX294133">
    <property type="protein sequence ID" value="CAD71650.1"/>
    <property type="molecule type" value="Genomic_DNA"/>
</dbReference>
<protein>
    <submittedName>
        <fullName evidence="1">Uncharacterized protein</fullName>
    </submittedName>
</protein>
<accession>Q7UYJ2</accession>
<dbReference type="HOGENOM" id="CLU_3065573_0_0_0"/>
<evidence type="ECO:0000313" key="2">
    <source>
        <dbReference type="Proteomes" id="UP000001025"/>
    </source>
</evidence>
<dbReference type="EnsemblBacteria" id="CAD71650">
    <property type="protein sequence ID" value="CAD71650"/>
    <property type="gene ID" value="RB557"/>
</dbReference>
<sequence>MIAHAEAYDCIGRLGDRHGSLAQFKKVRLGGGPPSYRFRHSTTCSTAVTAVKS</sequence>
<reference evidence="1 2" key="1">
    <citation type="journal article" date="2003" name="Proc. Natl. Acad. Sci. U.S.A.">
        <title>Complete genome sequence of the marine planctomycete Pirellula sp. strain 1.</title>
        <authorList>
            <person name="Gloeckner F.O."/>
            <person name="Kube M."/>
            <person name="Bauer M."/>
            <person name="Teeling H."/>
            <person name="Lombardot T."/>
            <person name="Ludwig W."/>
            <person name="Gade D."/>
            <person name="Beck A."/>
            <person name="Borzym K."/>
            <person name="Heitmann K."/>
            <person name="Rabus R."/>
            <person name="Schlesner H."/>
            <person name="Amann R."/>
            <person name="Reinhardt R."/>
        </authorList>
    </citation>
    <scope>NUCLEOTIDE SEQUENCE [LARGE SCALE GENOMIC DNA]</scope>
    <source>
        <strain evidence="2">DSM 10527 / NCIMB 13988 / SH1</strain>
    </source>
</reference>
<dbReference type="InParanoid" id="Q7UYJ2"/>
<dbReference type="STRING" id="243090.RB557"/>
<keyword evidence="2" id="KW-1185">Reference proteome</keyword>
<dbReference type="KEGG" id="rba:RB557"/>
<name>Q7UYJ2_RHOBA</name>
<dbReference type="Proteomes" id="UP000001025">
    <property type="component" value="Chromosome"/>
</dbReference>
<organism evidence="1 2">
    <name type="scientific">Rhodopirellula baltica (strain DSM 10527 / NCIMB 13988 / SH1)</name>
    <dbReference type="NCBI Taxonomy" id="243090"/>
    <lineage>
        <taxon>Bacteria</taxon>
        <taxon>Pseudomonadati</taxon>
        <taxon>Planctomycetota</taxon>
        <taxon>Planctomycetia</taxon>
        <taxon>Pirellulales</taxon>
        <taxon>Pirellulaceae</taxon>
        <taxon>Rhodopirellula</taxon>
    </lineage>
</organism>